<dbReference type="Pfam" id="PF03841">
    <property type="entry name" value="SelA"/>
    <property type="match status" value="1"/>
</dbReference>
<dbReference type="EMBL" id="UINC01040313">
    <property type="protein sequence ID" value="SVB40005.1"/>
    <property type="molecule type" value="Genomic_DNA"/>
</dbReference>
<proteinExistence type="predicted"/>
<accession>A0A382DP46</accession>
<reference evidence="1" key="1">
    <citation type="submission" date="2018-05" db="EMBL/GenBank/DDBJ databases">
        <authorList>
            <person name="Lanie J.A."/>
            <person name="Ng W.-L."/>
            <person name="Kazmierczak K.M."/>
            <person name="Andrzejewski T.M."/>
            <person name="Davidsen T.M."/>
            <person name="Wayne K.J."/>
            <person name="Tettelin H."/>
            <person name="Glass J.I."/>
            <person name="Rusch D."/>
            <person name="Podicherti R."/>
            <person name="Tsui H.-C.T."/>
            <person name="Winkler M.E."/>
        </authorList>
    </citation>
    <scope>NUCLEOTIDE SEQUENCE</scope>
</reference>
<gene>
    <name evidence="1" type="ORF">METZ01_LOCUS192859</name>
</gene>
<evidence type="ECO:0000313" key="1">
    <source>
        <dbReference type="EMBL" id="SVB40005.1"/>
    </source>
</evidence>
<dbReference type="InterPro" id="IPR018319">
    <property type="entry name" value="SelA-like"/>
</dbReference>
<feature type="non-terminal residue" evidence="1">
    <location>
        <position position="1"/>
    </location>
</feature>
<organism evidence="1">
    <name type="scientific">marine metagenome</name>
    <dbReference type="NCBI Taxonomy" id="408172"/>
    <lineage>
        <taxon>unclassified sequences</taxon>
        <taxon>metagenomes</taxon>
        <taxon>ecological metagenomes</taxon>
    </lineage>
</organism>
<sequence length="71" mass="7589">EAGSGSLPLEKFPSTALVFSGKKASALAQVFRKSDPPILGYITGKQFHIDLKAIPDDMISVLTDTIVKSLK</sequence>
<dbReference type="AlphaFoldDB" id="A0A382DP46"/>
<name>A0A382DP46_9ZZZZ</name>
<protein>
    <submittedName>
        <fullName evidence="1">Uncharacterized protein</fullName>
    </submittedName>
</protein>
<dbReference type="Gene3D" id="3.90.1150.180">
    <property type="match status" value="1"/>
</dbReference>